<dbReference type="SUPFAM" id="SSF49785">
    <property type="entry name" value="Galactose-binding domain-like"/>
    <property type="match status" value="1"/>
</dbReference>
<dbReference type="Proteomes" id="UP001235303">
    <property type="component" value="Unassembled WGS sequence"/>
</dbReference>
<evidence type="ECO:0000256" key="1">
    <source>
        <dbReference type="ARBA" id="ARBA00007401"/>
    </source>
</evidence>
<dbReference type="InterPro" id="IPR051913">
    <property type="entry name" value="GH2_Domain-Containing"/>
</dbReference>
<evidence type="ECO:0000256" key="3">
    <source>
        <dbReference type="ARBA" id="ARBA00023295"/>
    </source>
</evidence>
<name>A0ABT7ARQ5_9CYAN</name>
<dbReference type="RefSeq" id="WP_283753350.1">
    <property type="nucleotide sequence ID" value="NZ_JAQOSP010000063.1"/>
</dbReference>
<accession>A0ABT7ARQ5</accession>
<keyword evidence="3" id="KW-0326">Glycosidase</keyword>
<sequence length="1290" mass="147420">MKKRLVQFLGLFCIGWITLSCMGDLGYTSAPDGGFSCRTLQVTSYPALTEVPENGDRAQVYLNGVWDFQPAIASTTTPPQNHWGKIRVPGDWRLENAKLVPSLLSRGTGAVWEEYNGKTLSQAWYQHPINIPQEWEGRRILVSLERVSTDAKLYVNQQACGQVNWPYGAVDITSLVNPGEENNLTLLVTATPEAENESEEEIRLASRGLIGEVRLLSIPQGPFISDVFVKPSTRQKQVEVEVELTDITQAGSVEVIATMLNEQGQVEREFTAQKRIKAQGIQTLNLTWDWSNPRLWDLEKPNLYTLRLQVKGEGIEDTYDQSFGFREFWIENKQFYLNGSEIRLRPVYHEDMWNAWPVGIPKVIDRMIEGYQWAGYNIAELWPWNHDERGRWHFRELFAERADLKGFPIMAPALDAGRKGYIFRWNGSQGKVKWEPRMVNELRRYRNHPSILMWATTPNFFAPKGDDQNPRRIGKKEVTGTFGEVWDRRWKSWKQPGEDMVSTVNAYDPTRPVLVHNGGAIGDVYALNSYLNLIPLQEREEWISNWAEEGDMPYMVVEFGTPLHGAMMRGKYGLLEGSRFEPLMTEYTAIYLGEEAYQLERLDYRSKIPQMFIKDQEYESWHSAPELNFSPAFQELQSLFSRQTWRSWRTWGITGGMIPWNDGHGWQESEEGEQRVALGLFEPGQRGVYLQEVPRRFLNYLQAPEFRIHPGGKALLENNRPTLAWIAGESENFVAKDHSYWEKESLNKQVVLINDMRESEGFSVHWEVRINGAIAQTGDRQGEIDPAQTLFFPIEVSLPSVTQKTEGVIDLTAQIGENQHQDSFDFRVFPFPTEQNLPPISVLDPVGKTTAVLEEMGYRITSWDGSQTDGLVAIAREALSKKRGWGDRSFKQRLAQLEPFVKNGGRALIFTQDPEWIQGTLGFRVAPHLSRRVFPVNSEHPVLQGLDRLDLRDWRGESTLTEAYPDTTRGGVKRSPPRELPWYGWHWGNRGVVSSVSIEKPHRSSWRPILQSEFDLAYTPLMELDYGQGRLILTTLDFEERGKSEPAARTLLDRAIAYAATAPLSPKVENVIFIGSDAEATQLDELGVIYRRSHNLNSEADLAIVGSQVQLADEAIREYLRQGGRLFFLSRTENSPTVLGVTFSKQQPFSGSLEVPSWPETRGLSASDLRSRTDYPTSLIVSGGDMGSHGLFSRVQMGTGVALFSQLNPAALNSDRLTYFRYTRWRQTRAMSQILANLGARFQSDRLIFENLQKPPQKKHLSEPVINEFYHPDYRTDFELGDDPYRYSLW</sequence>
<evidence type="ECO:0000313" key="5">
    <source>
        <dbReference type="EMBL" id="MDJ1169592.1"/>
    </source>
</evidence>
<dbReference type="InterPro" id="IPR036156">
    <property type="entry name" value="Beta-gal/glucu_dom_sf"/>
</dbReference>
<dbReference type="EMBL" id="JAQOSP010000063">
    <property type="protein sequence ID" value="MDJ1169592.1"/>
    <property type="molecule type" value="Genomic_DNA"/>
</dbReference>
<dbReference type="PANTHER" id="PTHR42732:SF1">
    <property type="entry name" value="BETA-MANNOSIDASE"/>
    <property type="match status" value="1"/>
</dbReference>
<dbReference type="InterPro" id="IPR029062">
    <property type="entry name" value="Class_I_gatase-like"/>
</dbReference>
<dbReference type="PANTHER" id="PTHR42732">
    <property type="entry name" value="BETA-GALACTOSIDASE"/>
    <property type="match status" value="1"/>
</dbReference>
<proteinExistence type="inferred from homology"/>
<dbReference type="InterPro" id="IPR006102">
    <property type="entry name" value="Ig-like_GH2"/>
</dbReference>
<dbReference type="Gene3D" id="2.60.40.10">
    <property type="entry name" value="Immunoglobulins"/>
    <property type="match status" value="1"/>
</dbReference>
<keyword evidence="2" id="KW-0378">Hydrolase</keyword>
<evidence type="ECO:0000313" key="6">
    <source>
        <dbReference type="Proteomes" id="UP001235303"/>
    </source>
</evidence>
<gene>
    <name evidence="5" type="ORF">PMG71_09155</name>
</gene>
<comment type="caution">
    <text evidence="5">The sequence shown here is derived from an EMBL/GenBank/DDBJ whole genome shotgun (WGS) entry which is preliminary data.</text>
</comment>
<dbReference type="InterPro" id="IPR013783">
    <property type="entry name" value="Ig-like_fold"/>
</dbReference>
<evidence type="ECO:0000259" key="4">
    <source>
        <dbReference type="Pfam" id="PF00703"/>
    </source>
</evidence>
<dbReference type="InterPro" id="IPR008979">
    <property type="entry name" value="Galactose-bd-like_sf"/>
</dbReference>
<dbReference type="Pfam" id="PF00703">
    <property type="entry name" value="Glyco_hydro_2"/>
    <property type="match status" value="1"/>
</dbReference>
<dbReference type="PROSITE" id="PS51257">
    <property type="entry name" value="PROKAR_LIPOPROTEIN"/>
    <property type="match status" value="1"/>
</dbReference>
<dbReference type="Gene3D" id="2.60.120.260">
    <property type="entry name" value="Galactose-binding domain-like"/>
    <property type="match status" value="1"/>
</dbReference>
<keyword evidence="6" id="KW-1185">Reference proteome</keyword>
<protein>
    <submittedName>
        <fullName evidence="5">Beta-galactosidase</fullName>
    </submittedName>
</protein>
<reference evidence="5 6" key="1">
    <citation type="submission" date="2023-01" db="EMBL/GenBank/DDBJ databases">
        <title>Novel diversity within Roseofilum (Cyanobacteria; Desertifilaceae) from marine benthic mats with descriptions of four novel species.</title>
        <authorList>
            <person name="Wang Y."/>
            <person name="Berthold D.E."/>
            <person name="Hu J."/>
            <person name="Lefler F.W."/>
            <person name="Laughinghouse H.D. IV."/>
        </authorList>
    </citation>
    <scope>NUCLEOTIDE SEQUENCE [LARGE SCALE GENOMIC DNA]</scope>
    <source>
        <strain evidence="5 6">BLCC-M154</strain>
    </source>
</reference>
<comment type="similarity">
    <text evidence="1">Belongs to the glycosyl hydrolase 2 family.</text>
</comment>
<feature type="domain" description="Glycoside hydrolase family 2 immunoglobulin-like beta-sandwich" evidence="4">
    <location>
        <begin position="223"/>
        <end position="326"/>
    </location>
</feature>
<evidence type="ECO:0000256" key="2">
    <source>
        <dbReference type="ARBA" id="ARBA00022801"/>
    </source>
</evidence>
<dbReference type="SUPFAM" id="SSF49303">
    <property type="entry name" value="beta-Galactosidase/glucuronidase domain"/>
    <property type="match status" value="1"/>
</dbReference>
<dbReference type="InterPro" id="IPR017853">
    <property type="entry name" value="GH"/>
</dbReference>
<dbReference type="SUPFAM" id="SSF51445">
    <property type="entry name" value="(Trans)glycosidases"/>
    <property type="match status" value="1"/>
</dbReference>
<dbReference type="SUPFAM" id="SSF52317">
    <property type="entry name" value="Class I glutamine amidotransferase-like"/>
    <property type="match status" value="1"/>
</dbReference>
<organism evidence="5 6">
    <name type="scientific">Roseofilum acuticapitatum BLCC-M154</name>
    <dbReference type="NCBI Taxonomy" id="3022444"/>
    <lineage>
        <taxon>Bacteria</taxon>
        <taxon>Bacillati</taxon>
        <taxon>Cyanobacteriota</taxon>
        <taxon>Cyanophyceae</taxon>
        <taxon>Desertifilales</taxon>
        <taxon>Desertifilaceae</taxon>
        <taxon>Roseofilum</taxon>
        <taxon>Roseofilum acuticapitatum</taxon>
    </lineage>
</organism>
<dbReference type="Gene3D" id="3.20.20.80">
    <property type="entry name" value="Glycosidases"/>
    <property type="match status" value="1"/>
</dbReference>